<dbReference type="Pfam" id="PF00560">
    <property type="entry name" value="LRR_1"/>
    <property type="match status" value="1"/>
</dbReference>
<evidence type="ECO:0000256" key="5">
    <source>
        <dbReference type="ARBA" id="ARBA00023136"/>
    </source>
</evidence>
<gene>
    <name evidence="8" type="ORF">CJ030_MR1G011833</name>
</gene>
<name>A0A6A1WNZ9_9ROSI</name>
<reference evidence="8 9" key="1">
    <citation type="journal article" date="2019" name="Plant Biotechnol. J.">
        <title>The red bayberry genome and genetic basis of sex determination.</title>
        <authorList>
            <person name="Jia H.M."/>
            <person name="Jia H.J."/>
            <person name="Cai Q.L."/>
            <person name="Wang Y."/>
            <person name="Zhao H.B."/>
            <person name="Yang W.F."/>
            <person name="Wang G.Y."/>
            <person name="Li Y.H."/>
            <person name="Zhan D.L."/>
            <person name="Shen Y.T."/>
            <person name="Niu Q.F."/>
            <person name="Chang L."/>
            <person name="Qiu J."/>
            <person name="Zhao L."/>
            <person name="Xie H.B."/>
            <person name="Fu W.Y."/>
            <person name="Jin J."/>
            <person name="Li X.W."/>
            <person name="Jiao Y."/>
            <person name="Zhou C.C."/>
            <person name="Tu T."/>
            <person name="Chai C.Y."/>
            <person name="Gao J.L."/>
            <person name="Fan L.J."/>
            <person name="van de Weg E."/>
            <person name="Wang J.Y."/>
            <person name="Gao Z.S."/>
        </authorList>
    </citation>
    <scope>NUCLEOTIDE SEQUENCE [LARGE SCALE GENOMIC DNA]</scope>
    <source>
        <tissue evidence="8">Leaves</tissue>
    </source>
</reference>
<dbReference type="SUPFAM" id="SSF52058">
    <property type="entry name" value="L domain-like"/>
    <property type="match status" value="1"/>
</dbReference>
<dbReference type="Gene3D" id="3.80.10.10">
    <property type="entry name" value="Ribonuclease Inhibitor"/>
    <property type="match status" value="1"/>
</dbReference>
<evidence type="ECO:0000256" key="4">
    <source>
        <dbReference type="ARBA" id="ARBA00022989"/>
    </source>
</evidence>
<evidence type="ECO:0000256" key="3">
    <source>
        <dbReference type="ARBA" id="ARBA00022729"/>
    </source>
</evidence>
<keyword evidence="4" id="KW-1133">Transmembrane helix</keyword>
<keyword evidence="6 8" id="KW-0675">Receptor</keyword>
<evidence type="ECO:0000256" key="1">
    <source>
        <dbReference type="ARBA" id="ARBA00004479"/>
    </source>
</evidence>
<comment type="caution">
    <text evidence="8">The sequence shown here is derived from an EMBL/GenBank/DDBJ whole genome shotgun (WGS) entry which is preliminary data.</text>
</comment>
<dbReference type="PANTHER" id="PTHR48063">
    <property type="entry name" value="LRR RECEPTOR-LIKE KINASE"/>
    <property type="match status" value="1"/>
</dbReference>
<dbReference type="AlphaFoldDB" id="A0A6A1WNZ9"/>
<keyword evidence="7" id="KW-0325">Glycoprotein</keyword>
<evidence type="ECO:0000256" key="2">
    <source>
        <dbReference type="ARBA" id="ARBA00022692"/>
    </source>
</evidence>
<evidence type="ECO:0000313" key="9">
    <source>
        <dbReference type="Proteomes" id="UP000516437"/>
    </source>
</evidence>
<sequence length="166" mass="18933">MHNNFSGNISDQLSELTNLEFLDLSSNRLYGEIPASLAKLRFLKKFSVANNKRQGAIPLGTQLQSFDASAYVGNLALCGPPLPNECADITRKERDKEVLHEENGIAIPWHHISVVLGFITGFWGICGPIAFNSNWRFVYFRFLDNVKDRIYVALAVSWRRLHRRRL</sequence>
<dbReference type="Proteomes" id="UP000516437">
    <property type="component" value="Chromosome 1"/>
</dbReference>
<proteinExistence type="predicted"/>
<dbReference type="InterPro" id="IPR046956">
    <property type="entry name" value="RLP23-like"/>
</dbReference>
<keyword evidence="9" id="KW-1185">Reference proteome</keyword>
<accession>A0A6A1WNZ9</accession>
<evidence type="ECO:0000256" key="6">
    <source>
        <dbReference type="ARBA" id="ARBA00023170"/>
    </source>
</evidence>
<dbReference type="InterPro" id="IPR032675">
    <property type="entry name" value="LRR_dom_sf"/>
</dbReference>
<dbReference type="OrthoDB" id="8731593at2759"/>
<dbReference type="InterPro" id="IPR001611">
    <property type="entry name" value="Leu-rich_rpt"/>
</dbReference>
<dbReference type="GO" id="GO:0016020">
    <property type="term" value="C:membrane"/>
    <property type="evidence" value="ECO:0007669"/>
    <property type="project" value="UniProtKB-SubCell"/>
</dbReference>
<comment type="subcellular location">
    <subcellularLocation>
        <location evidence="1">Membrane</location>
        <topology evidence="1">Single-pass type I membrane protein</topology>
    </subcellularLocation>
</comment>
<organism evidence="8 9">
    <name type="scientific">Morella rubra</name>
    <name type="common">Chinese bayberry</name>
    <dbReference type="NCBI Taxonomy" id="262757"/>
    <lineage>
        <taxon>Eukaryota</taxon>
        <taxon>Viridiplantae</taxon>
        <taxon>Streptophyta</taxon>
        <taxon>Embryophyta</taxon>
        <taxon>Tracheophyta</taxon>
        <taxon>Spermatophyta</taxon>
        <taxon>Magnoliopsida</taxon>
        <taxon>eudicotyledons</taxon>
        <taxon>Gunneridae</taxon>
        <taxon>Pentapetalae</taxon>
        <taxon>rosids</taxon>
        <taxon>fabids</taxon>
        <taxon>Fagales</taxon>
        <taxon>Myricaceae</taxon>
        <taxon>Morella</taxon>
    </lineage>
</organism>
<keyword evidence="3" id="KW-0732">Signal</keyword>
<protein>
    <submittedName>
        <fullName evidence="8">Tyrosine-sulfated glycopeptide receptor 1</fullName>
    </submittedName>
</protein>
<dbReference type="PANTHER" id="PTHR48063:SF98">
    <property type="entry name" value="LRR RECEPTOR-LIKE SERINE_THREONINE-PROTEIN KINASE FLS2"/>
    <property type="match status" value="1"/>
</dbReference>
<keyword evidence="2" id="KW-0812">Transmembrane</keyword>
<evidence type="ECO:0000313" key="8">
    <source>
        <dbReference type="EMBL" id="KAB1226884.1"/>
    </source>
</evidence>
<keyword evidence="5" id="KW-0472">Membrane</keyword>
<evidence type="ECO:0000256" key="7">
    <source>
        <dbReference type="ARBA" id="ARBA00023180"/>
    </source>
</evidence>
<dbReference type="EMBL" id="RXIC02000019">
    <property type="protein sequence ID" value="KAB1226884.1"/>
    <property type="molecule type" value="Genomic_DNA"/>
</dbReference>